<evidence type="ECO:0000256" key="1">
    <source>
        <dbReference type="SAM" id="MobiDB-lite"/>
    </source>
</evidence>
<dbReference type="InterPro" id="IPR041698">
    <property type="entry name" value="Methyltransf_25"/>
</dbReference>
<dbReference type="Gene3D" id="3.40.50.150">
    <property type="entry name" value="Vaccinia Virus protein VP39"/>
    <property type="match status" value="1"/>
</dbReference>
<dbReference type="GO" id="GO:0032259">
    <property type="term" value="P:methylation"/>
    <property type="evidence" value="ECO:0007669"/>
    <property type="project" value="UniProtKB-KW"/>
</dbReference>
<sequence length="279" mass="30605">MLRRSPRSRSAGRSGTSGTDRPAGPATNAARGSLRLEQGFFDRFPAFLETSETSSFPWRLNLRHEAIVTAHAPAFVGARVLDIASHDGRWSMAALEAGASHVTGIEARPELVDQAEATFRSHDVPPDRYTVIRGDVFEVLAREDRAFDVVLCLGFLYHTLRHGELFARIRATGARQLIVDTEVHRSPDPLVRLATEHVDRQGNAVPDEFNRGASVITGRPSLSALELLASSQGYALAGLSDWDGLLRDNPDADQVRDYRIGRRLTAAFTRERAGGPGDR</sequence>
<dbReference type="SUPFAM" id="SSF53335">
    <property type="entry name" value="S-adenosyl-L-methionine-dependent methyltransferases"/>
    <property type="match status" value="1"/>
</dbReference>
<accession>A0A6I3JEA3</accession>
<organism evidence="3 4">
    <name type="scientific">Nocardioides marmotae</name>
    <dbReference type="NCBI Taxonomy" id="2663857"/>
    <lineage>
        <taxon>Bacteria</taxon>
        <taxon>Bacillati</taxon>
        <taxon>Actinomycetota</taxon>
        <taxon>Actinomycetes</taxon>
        <taxon>Propionibacteriales</taxon>
        <taxon>Nocardioidaceae</taxon>
        <taxon>Nocardioides</taxon>
    </lineage>
</organism>
<dbReference type="AlphaFoldDB" id="A0A6I3JEA3"/>
<dbReference type="Proteomes" id="UP000433406">
    <property type="component" value="Unassembled WGS sequence"/>
</dbReference>
<feature type="domain" description="Methyltransferase" evidence="2">
    <location>
        <begin position="80"/>
        <end position="167"/>
    </location>
</feature>
<dbReference type="GO" id="GO:0008168">
    <property type="term" value="F:methyltransferase activity"/>
    <property type="evidence" value="ECO:0007669"/>
    <property type="project" value="UniProtKB-KW"/>
</dbReference>
<reference evidence="3 4" key="1">
    <citation type="submission" date="2019-10" db="EMBL/GenBank/DDBJ databases">
        <title>Nocardioides novel species isolated from the excrement of Marmot.</title>
        <authorList>
            <person name="Zhang G."/>
        </authorList>
    </citation>
    <scope>NUCLEOTIDE SEQUENCE [LARGE SCALE GENOMIC DNA]</scope>
    <source>
        <strain evidence="4">zg-579</strain>
    </source>
</reference>
<comment type="caution">
    <text evidence="3">The sequence shown here is derived from an EMBL/GenBank/DDBJ whole genome shotgun (WGS) entry which is preliminary data.</text>
</comment>
<feature type="region of interest" description="Disordered" evidence="1">
    <location>
        <begin position="1"/>
        <end position="28"/>
    </location>
</feature>
<dbReference type="CDD" id="cd02440">
    <property type="entry name" value="AdoMet_MTases"/>
    <property type="match status" value="1"/>
</dbReference>
<dbReference type="EMBL" id="WLCI01000016">
    <property type="protein sequence ID" value="MTB96534.1"/>
    <property type="molecule type" value="Genomic_DNA"/>
</dbReference>
<name>A0A6I3JEA3_9ACTN</name>
<keyword evidence="4" id="KW-1185">Reference proteome</keyword>
<evidence type="ECO:0000313" key="4">
    <source>
        <dbReference type="Proteomes" id="UP000433406"/>
    </source>
</evidence>
<dbReference type="InterPro" id="IPR029063">
    <property type="entry name" value="SAM-dependent_MTases_sf"/>
</dbReference>
<dbReference type="RefSeq" id="WP_154616399.1">
    <property type="nucleotide sequence ID" value="NZ_CP053660.1"/>
</dbReference>
<feature type="compositionally biased region" description="Low complexity" evidence="1">
    <location>
        <begin position="8"/>
        <end position="18"/>
    </location>
</feature>
<keyword evidence="3" id="KW-0808">Transferase</keyword>
<protein>
    <submittedName>
        <fullName evidence="3">Methyltransferase domain-containing protein</fullName>
    </submittedName>
</protein>
<proteinExistence type="predicted"/>
<gene>
    <name evidence="3" type="ORF">GGQ22_15775</name>
</gene>
<evidence type="ECO:0000313" key="3">
    <source>
        <dbReference type="EMBL" id="MTB96534.1"/>
    </source>
</evidence>
<dbReference type="Pfam" id="PF13649">
    <property type="entry name" value="Methyltransf_25"/>
    <property type="match status" value="1"/>
</dbReference>
<keyword evidence="3" id="KW-0489">Methyltransferase</keyword>
<evidence type="ECO:0000259" key="2">
    <source>
        <dbReference type="Pfam" id="PF13649"/>
    </source>
</evidence>